<organism evidence="1 2">
    <name type="scientific">Smallanthus sonchifolius</name>
    <dbReference type="NCBI Taxonomy" id="185202"/>
    <lineage>
        <taxon>Eukaryota</taxon>
        <taxon>Viridiplantae</taxon>
        <taxon>Streptophyta</taxon>
        <taxon>Embryophyta</taxon>
        <taxon>Tracheophyta</taxon>
        <taxon>Spermatophyta</taxon>
        <taxon>Magnoliopsida</taxon>
        <taxon>eudicotyledons</taxon>
        <taxon>Gunneridae</taxon>
        <taxon>Pentapetalae</taxon>
        <taxon>asterids</taxon>
        <taxon>campanulids</taxon>
        <taxon>Asterales</taxon>
        <taxon>Asteraceae</taxon>
        <taxon>Asteroideae</taxon>
        <taxon>Heliantheae alliance</taxon>
        <taxon>Millerieae</taxon>
        <taxon>Smallanthus</taxon>
    </lineage>
</organism>
<reference evidence="1 2" key="2">
    <citation type="journal article" date="2022" name="Mol. Ecol. Resour.">
        <title>The genomes of chicory, endive, great burdock and yacon provide insights into Asteraceae paleo-polyploidization history and plant inulin production.</title>
        <authorList>
            <person name="Fan W."/>
            <person name="Wang S."/>
            <person name="Wang H."/>
            <person name="Wang A."/>
            <person name="Jiang F."/>
            <person name="Liu H."/>
            <person name="Zhao H."/>
            <person name="Xu D."/>
            <person name="Zhang Y."/>
        </authorList>
    </citation>
    <scope>NUCLEOTIDE SEQUENCE [LARGE SCALE GENOMIC DNA]</scope>
    <source>
        <strain evidence="2">cv. Yunnan</strain>
        <tissue evidence="1">Leaves</tissue>
    </source>
</reference>
<gene>
    <name evidence="1" type="ORF">L1987_53295</name>
</gene>
<evidence type="ECO:0000313" key="1">
    <source>
        <dbReference type="EMBL" id="KAI3762853.1"/>
    </source>
</evidence>
<evidence type="ECO:0000313" key="2">
    <source>
        <dbReference type="Proteomes" id="UP001056120"/>
    </source>
</evidence>
<dbReference type="EMBL" id="CM042034">
    <property type="protein sequence ID" value="KAI3762853.1"/>
    <property type="molecule type" value="Genomic_DNA"/>
</dbReference>
<sequence length="332" mass="36595">MFTIQEAKTQFEGCITYGPWGYSQGEKWVYKPEGFISKIIVKYSDLEVVDCIEFQSYCSKGEIQSSVFGQPISESLTHTICIDHPNEYLMSVSGTYGWFRLCKTVRSICFKTNQNVYGPFGSNSGISFSHDVKAGELIVGFHGRASVHSLYAIGVYVMPKSLAYEGKIMNELCSSMSRMAMPREAGPWGSGGGKPWDDGFFSALQQVQVFVVELNAIYALRFVYLKKDGKSLFAQTHGETDGSKVELVDLDGEDEFLTGISGFYGSVKGYNGLEAIVSICFHTNKRIHGPYGEEKGVGYVYYSSTASPGKVVGFHGKNNGFFSAIGIHMESV</sequence>
<proteinExistence type="predicted"/>
<protein>
    <submittedName>
        <fullName evidence="1">Uncharacterized protein</fullName>
    </submittedName>
</protein>
<dbReference type="Proteomes" id="UP001056120">
    <property type="component" value="Linkage Group LG17"/>
</dbReference>
<keyword evidence="2" id="KW-1185">Reference proteome</keyword>
<name>A0ACB9EW45_9ASTR</name>
<comment type="caution">
    <text evidence="1">The sequence shown here is derived from an EMBL/GenBank/DDBJ whole genome shotgun (WGS) entry which is preliminary data.</text>
</comment>
<accession>A0ACB9EW45</accession>
<reference evidence="2" key="1">
    <citation type="journal article" date="2022" name="Mol. Ecol. Resour.">
        <title>The genomes of chicory, endive, great burdock and yacon provide insights into Asteraceae palaeo-polyploidization history and plant inulin production.</title>
        <authorList>
            <person name="Fan W."/>
            <person name="Wang S."/>
            <person name="Wang H."/>
            <person name="Wang A."/>
            <person name="Jiang F."/>
            <person name="Liu H."/>
            <person name="Zhao H."/>
            <person name="Xu D."/>
            <person name="Zhang Y."/>
        </authorList>
    </citation>
    <scope>NUCLEOTIDE SEQUENCE [LARGE SCALE GENOMIC DNA]</scope>
    <source>
        <strain evidence="2">cv. Yunnan</strain>
    </source>
</reference>